<reference evidence="1 2" key="1">
    <citation type="submission" date="2018-06" db="EMBL/GenBank/DDBJ databases">
        <authorList>
            <consortium name="Pathogen Informatics"/>
            <person name="Doyle S."/>
        </authorList>
    </citation>
    <scope>NUCLEOTIDE SEQUENCE [LARGE SCALE GENOMIC DNA]</scope>
    <source>
        <strain evidence="1 2">NCTC10005</strain>
    </source>
</reference>
<evidence type="ECO:0000313" key="2">
    <source>
        <dbReference type="Proteomes" id="UP000255106"/>
    </source>
</evidence>
<proteinExistence type="predicted"/>
<name>A0A377M5L7_ENTCL</name>
<protein>
    <submittedName>
        <fullName evidence="1">Uncharacterized protein</fullName>
    </submittedName>
</protein>
<dbReference type="AlphaFoldDB" id="A0A377M5L7"/>
<dbReference type="Proteomes" id="UP000255106">
    <property type="component" value="Unassembled WGS sequence"/>
</dbReference>
<gene>
    <name evidence="1" type="ORF">NCTC10005_06862</name>
</gene>
<dbReference type="EMBL" id="UGJB01000004">
    <property type="protein sequence ID" value="STQ14025.1"/>
    <property type="molecule type" value="Genomic_DNA"/>
</dbReference>
<evidence type="ECO:0000313" key="1">
    <source>
        <dbReference type="EMBL" id="STQ14025.1"/>
    </source>
</evidence>
<accession>A0A377M5L7</accession>
<sequence length="35" mass="4049">MSTGFIDMMLKTIMSDLFIWVGKNHATLYGRIRNS</sequence>
<organism evidence="1 2">
    <name type="scientific">Enterobacter cloacae</name>
    <dbReference type="NCBI Taxonomy" id="550"/>
    <lineage>
        <taxon>Bacteria</taxon>
        <taxon>Pseudomonadati</taxon>
        <taxon>Pseudomonadota</taxon>
        <taxon>Gammaproteobacteria</taxon>
        <taxon>Enterobacterales</taxon>
        <taxon>Enterobacteriaceae</taxon>
        <taxon>Enterobacter</taxon>
        <taxon>Enterobacter cloacae complex</taxon>
    </lineage>
</organism>